<dbReference type="EMBL" id="ACFT01000104">
    <property type="protein sequence ID" value="EEV25255.1"/>
    <property type="molecule type" value="Genomic_DNA"/>
</dbReference>
<name>A0ABP2GTS2_9PAST</name>
<protein>
    <recommendedName>
        <fullName evidence="3">Lipoprotein</fullName>
    </recommendedName>
</protein>
<evidence type="ECO:0000313" key="1">
    <source>
        <dbReference type="EMBL" id="EEV25255.1"/>
    </source>
</evidence>
<comment type="caution">
    <text evidence="1">The sequence shown here is derived from an EMBL/GenBank/DDBJ whole genome shotgun (WGS) entry which is preliminary data.</text>
</comment>
<evidence type="ECO:0008006" key="3">
    <source>
        <dbReference type="Google" id="ProtNLM"/>
    </source>
</evidence>
<organism evidence="1 2">
    <name type="scientific">Actinobacillus minor 202</name>
    <dbReference type="NCBI Taxonomy" id="591023"/>
    <lineage>
        <taxon>Bacteria</taxon>
        <taxon>Pseudomonadati</taxon>
        <taxon>Pseudomonadota</taxon>
        <taxon>Gammaproteobacteria</taxon>
        <taxon>Pasteurellales</taxon>
        <taxon>Pasteurellaceae</taxon>
        <taxon>Actinobacillus</taxon>
    </lineage>
</organism>
<gene>
    <name evidence="1" type="ORF">AM202_03505</name>
</gene>
<sequence length="135" mass="15087">MKKYLALCIALLTGCSTTPITESTGVFVSKDRIYISSLLTKTTNSGAITVFRDSGFFGSACDHDIFMDNQRIATLKSGEFIKFYTFSGEHIIKISVGGMCPDIEMTDTVQLKENQEVKYRILLPSDRSLRLSRIQ</sequence>
<dbReference type="RefSeq" id="WP_005821190.1">
    <property type="nucleotide sequence ID" value="NZ_ACFT01000104.1"/>
</dbReference>
<keyword evidence="2" id="KW-1185">Reference proteome</keyword>
<accession>A0ABP2GTS2</accession>
<proteinExistence type="predicted"/>
<dbReference type="PROSITE" id="PS51257">
    <property type="entry name" value="PROKAR_LIPOPROTEIN"/>
    <property type="match status" value="1"/>
</dbReference>
<reference evidence="1 2" key="1">
    <citation type="journal article" date="2010" name="Vet. Microbiol.">
        <title>Production of haemolysins by strains of the Actinobacillus minor/porcitonsillarum complex.</title>
        <authorList>
            <person name="Arya G."/>
            <person name="Niven D.F."/>
        </authorList>
    </citation>
    <scope>NUCLEOTIDE SEQUENCE [LARGE SCALE GENOMIC DNA]</scope>
    <source>
        <strain evidence="2">strain 202</strain>
    </source>
</reference>
<dbReference type="Proteomes" id="UP000003394">
    <property type="component" value="Unassembled WGS sequence"/>
</dbReference>
<evidence type="ECO:0000313" key="2">
    <source>
        <dbReference type="Proteomes" id="UP000003394"/>
    </source>
</evidence>